<protein>
    <submittedName>
        <fullName evidence="1">DUF1310 family protein</fullName>
    </submittedName>
</protein>
<accession>A0ABV4D2F3</accession>
<evidence type="ECO:0000313" key="2">
    <source>
        <dbReference type="Proteomes" id="UP001565283"/>
    </source>
</evidence>
<comment type="caution">
    <text evidence="1">The sequence shown here is derived from an EMBL/GenBank/DDBJ whole genome shotgun (WGS) entry which is preliminary data.</text>
</comment>
<evidence type="ECO:0000313" key="1">
    <source>
        <dbReference type="EMBL" id="MEY8443716.1"/>
    </source>
</evidence>
<keyword evidence="2" id="KW-1185">Reference proteome</keyword>
<proteinExistence type="predicted"/>
<dbReference type="EMBL" id="JBCLSH010000015">
    <property type="protein sequence ID" value="MEY8443716.1"/>
    <property type="molecule type" value="Genomic_DNA"/>
</dbReference>
<dbReference type="RefSeq" id="WP_202231630.1">
    <property type="nucleotide sequence ID" value="NZ_JBCLSH010000015.1"/>
</dbReference>
<sequence length="136" mass="15201">MKKNALMSMGILLAAILLIILGIGGKLYMDKKQFHNEMIRVVKSNQAKNVLDKGLKNLDSKALTPEGVIKSYEIDYKSIEHNPMGGINGKLYINNNKNLYVTFILGIDSEGKLDENQGISSYSSELEMILREAHNE</sequence>
<name>A0ABV4D2F3_9LACT</name>
<dbReference type="Pfam" id="PF07006">
    <property type="entry name" value="DUF1310"/>
    <property type="match status" value="1"/>
</dbReference>
<organism evidence="1 2">
    <name type="scientific">Lactococcus ileimucosae</name>
    <dbReference type="NCBI Taxonomy" id="2941329"/>
    <lineage>
        <taxon>Bacteria</taxon>
        <taxon>Bacillati</taxon>
        <taxon>Bacillota</taxon>
        <taxon>Bacilli</taxon>
        <taxon>Lactobacillales</taxon>
        <taxon>Streptococcaceae</taxon>
        <taxon>Lactococcus</taxon>
    </lineage>
</organism>
<gene>
    <name evidence="1" type="ORF">AALA52_05605</name>
</gene>
<dbReference type="Proteomes" id="UP001565283">
    <property type="component" value="Unassembled WGS sequence"/>
</dbReference>
<reference evidence="1 2" key="1">
    <citation type="submission" date="2024-03" db="EMBL/GenBank/DDBJ databases">
        <title>Mouse gut bacterial collection (mGBC) of GemPharmatech.</title>
        <authorList>
            <person name="He Y."/>
            <person name="Dong L."/>
            <person name="Wu D."/>
            <person name="Gao X."/>
            <person name="Lin Z."/>
        </authorList>
    </citation>
    <scope>NUCLEOTIDE SEQUENCE [LARGE SCALE GENOMIC DNA]</scope>
    <source>
        <strain evidence="1 2">61-15</strain>
    </source>
</reference>
<dbReference type="InterPro" id="IPR010738">
    <property type="entry name" value="DUF1310"/>
</dbReference>